<evidence type="ECO:0000313" key="2">
    <source>
        <dbReference type="EMBL" id="MDT0605301.1"/>
    </source>
</evidence>
<dbReference type="Pfam" id="PF11286">
    <property type="entry name" value="DUF3087"/>
    <property type="match status" value="1"/>
</dbReference>
<feature type="transmembrane region" description="Helical" evidence="1">
    <location>
        <begin position="20"/>
        <end position="41"/>
    </location>
</feature>
<evidence type="ECO:0000256" key="1">
    <source>
        <dbReference type="SAM" id="Phobius"/>
    </source>
</evidence>
<organism evidence="2 3">
    <name type="scientific">Thalassotalea castellviae</name>
    <dbReference type="NCBI Taxonomy" id="3075612"/>
    <lineage>
        <taxon>Bacteria</taxon>
        <taxon>Pseudomonadati</taxon>
        <taxon>Pseudomonadota</taxon>
        <taxon>Gammaproteobacteria</taxon>
        <taxon>Alteromonadales</taxon>
        <taxon>Colwelliaceae</taxon>
        <taxon>Thalassotalea</taxon>
    </lineage>
</organism>
<dbReference type="InterPro" id="IPR021438">
    <property type="entry name" value="DUF3087"/>
</dbReference>
<accession>A0ABU3A551</accession>
<reference evidence="2 3" key="1">
    <citation type="submission" date="2023-09" db="EMBL/GenBank/DDBJ databases">
        <authorList>
            <person name="Rey-Velasco X."/>
        </authorList>
    </citation>
    <scope>NUCLEOTIDE SEQUENCE [LARGE SCALE GENOMIC DNA]</scope>
    <source>
        <strain evidence="2 3">W431</strain>
    </source>
</reference>
<gene>
    <name evidence="2" type="ORF">RM573_16995</name>
</gene>
<comment type="caution">
    <text evidence="2">The sequence shown here is derived from an EMBL/GenBank/DDBJ whole genome shotgun (WGS) entry which is preliminary data.</text>
</comment>
<protein>
    <submittedName>
        <fullName evidence="2">DUF3087 family protein</fullName>
    </submittedName>
</protein>
<feature type="transmembrane region" description="Helical" evidence="1">
    <location>
        <begin position="61"/>
        <end position="82"/>
    </location>
</feature>
<dbReference type="Proteomes" id="UP001266357">
    <property type="component" value="Unassembled WGS sequence"/>
</dbReference>
<dbReference type="RefSeq" id="WP_311584870.1">
    <property type="nucleotide sequence ID" value="NZ_JAVRIF010000013.1"/>
</dbReference>
<dbReference type="EMBL" id="JAVRIF010000013">
    <property type="protein sequence ID" value="MDT0605301.1"/>
    <property type="molecule type" value="Genomic_DNA"/>
</dbReference>
<proteinExistence type="predicted"/>
<evidence type="ECO:0000313" key="3">
    <source>
        <dbReference type="Proteomes" id="UP001266357"/>
    </source>
</evidence>
<keyword evidence="1" id="KW-1133">Transmembrane helix</keyword>
<keyword evidence="1" id="KW-0472">Membrane</keyword>
<sequence length="181" mass="20914">MKLESIDKNTYRQRLNRIIIGFIVTLTILSVAYGAALIIIFTEILSQPEMNEGMTNATSNFKYNLAGVILALLSCAALLNFLKTTTFFKEIYYVWQLKQIHNLIYRKLKKIKAAAFDKNDEKAMVILYFYYTSLLQVYVLDDNTLTLSSVKLEQQKLNELLLEKDKSINVAEFDKQLIAMF</sequence>
<keyword evidence="1" id="KW-0812">Transmembrane</keyword>
<name>A0ABU3A551_9GAMM</name>
<keyword evidence="3" id="KW-1185">Reference proteome</keyword>